<accession>A0A840HX25</accession>
<evidence type="ECO:0000259" key="1">
    <source>
        <dbReference type="Pfam" id="PF12146"/>
    </source>
</evidence>
<sequence length="313" mass="34907">MNPFTPAGRFYPEGTVIDYWQASDGWPLRRFTWPAAGRGSLLFLTGRGDMFEKYLETFGHFHTAGWDISSFDWRGQGGSGRSSSGNRSKCGFNVLLEDLAAFFRQWISERAGPHVMIGHSMGGHLLIRGLSENTRVQPDASVAVAPMLGINSGPVPVWLGACIARLMCAFGDPGRRAWKDMEKPGVGISGRQALLTHCDERYADEMFWHQERPDLKLGPPSWHWLNEAYSSLSILQESDALERITTPLLILAAERDRLVDIRSIRRAAARIGQSRLHVYGAMAAHEILREADPIRSDALARIDAFFDEVAPAR</sequence>
<organism evidence="2 3">
    <name type="scientific">Rhizorhapis suberifaciens</name>
    <name type="common">corky root of lettuce</name>
    <dbReference type="NCBI Taxonomy" id="13656"/>
    <lineage>
        <taxon>Bacteria</taxon>
        <taxon>Pseudomonadati</taxon>
        <taxon>Pseudomonadota</taxon>
        <taxon>Alphaproteobacteria</taxon>
        <taxon>Sphingomonadales</taxon>
        <taxon>Sphingomonadaceae</taxon>
        <taxon>Rhizorhapis</taxon>
    </lineage>
</organism>
<dbReference type="Proteomes" id="UP000575068">
    <property type="component" value="Unassembled WGS sequence"/>
</dbReference>
<dbReference type="AlphaFoldDB" id="A0A840HX25"/>
<dbReference type="PANTHER" id="PTHR11614">
    <property type="entry name" value="PHOSPHOLIPASE-RELATED"/>
    <property type="match status" value="1"/>
</dbReference>
<feature type="domain" description="Serine aminopeptidase S33" evidence="1">
    <location>
        <begin position="38"/>
        <end position="292"/>
    </location>
</feature>
<dbReference type="InterPro" id="IPR051044">
    <property type="entry name" value="MAG_DAG_Lipase"/>
</dbReference>
<dbReference type="InterPro" id="IPR022742">
    <property type="entry name" value="Hydrolase_4"/>
</dbReference>
<evidence type="ECO:0000313" key="3">
    <source>
        <dbReference type="Proteomes" id="UP000575068"/>
    </source>
</evidence>
<dbReference type="RefSeq" id="WP_184475907.1">
    <property type="nucleotide sequence ID" value="NZ_JACHOV010000009.1"/>
</dbReference>
<dbReference type="SUPFAM" id="SSF53474">
    <property type="entry name" value="alpha/beta-Hydrolases"/>
    <property type="match status" value="1"/>
</dbReference>
<keyword evidence="2" id="KW-0378">Hydrolase</keyword>
<protein>
    <submittedName>
        <fullName evidence="2">Lysophospholipase</fullName>
        <ecNumber evidence="2">3.1.1.5</ecNumber>
    </submittedName>
</protein>
<dbReference type="GO" id="GO:0004622">
    <property type="term" value="F:phosphatidylcholine lysophospholipase activity"/>
    <property type="evidence" value="ECO:0007669"/>
    <property type="project" value="UniProtKB-EC"/>
</dbReference>
<comment type="caution">
    <text evidence="2">The sequence shown here is derived from an EMBL/GenBank/DDBJ whole genome shotgun (WGS) entry which is preliminary data.</text>
</comment>
<dbReference type="EC" id="3.1.1.5" evidence="2"/>
<keyword evidence="3" id="KW-1185">Reference proteome</keyword>
<proteinExistence type="predicted"/>
<gene>
    <name evidence="2" type="ORF">HNQ99_002452</name>
</gene>
<dbReference type="InterPro" id="IPR029058">
    <property type="entry name" value="AB_hydrolase_fold"/>
</dbReference>
<reference evidence="2 3" key="1">
    <citation type="submission" date="2020-08" db="EMBL/GenBank/DDBJ databases">
        <title>Genomic Encyclopedia of Type Strains, Phase IV (KMG-IV): sequencing the most valuable type-strain genomes for metagenomic binning, comparative biology and taxonomic classification.</title>
        <authorList>
            <person name="Goeker M."/>
        </authorList>
    </citation>
    <scope>NUCLEOTIDE SEQUENCE [LARGE SCALE GENOMIC DNA]</scope>
    <source>
        <strain evidence="2 3">DSM 7465</strain>
    </source>
</reference>
<dbReference type="Pfam" id="PF12146">
    <property type="entry name" value="Hydrolase_4"/>
    <property type="match status" value="1"/>
</dbReference>
<evidence type="ECO:0000313" key="2">
    <source>
        <dbReference type="EMBL" id="MBB4642130.1"/>
    </source>
</evidence>
<dbReference type="EMBL" id="JACHOV010000009">
    <property type="protein sequence ID" value="MBB4642130.1"/>
    <property type="molecule type" value="Genomic_DNA"/>
</dbReference>
<dbReference type="Gene3D" id="3.40.50.1820">
    <property type="entry name" value="alpha/beta hydrolase"/>
    <property type="match status" value="1"/>
</dbReference>
<name>A0A840HX25_9SPHN</name>